<protein>
    <submittedName>
        <fullName evidence="1">Uncharacterized protein</fullName>
    </submittedName>
</protein>
<reference evidence="1 2" key="1">
    <citation type="submission" date="2020-08" db="EMBL/GenBank/DDBJ databases">
        <title>Genomic Encyclopedia of Type Strains, Phase IV (KMG-IV): sequencing the most valuable type-strain genomes for metagenomic binning, comparative biology and taxonomic classification.</title>
        <authorList>
            <person name="Goeker M."/>
        </authorList>
    </citation>
    <scope>NUCLEOTIDE SEQUENCE [LARGE SCALE GENOMIC DNA]</scope>
    <source>
        <strain evidence="1 2">DSM 100044</strain>
    </source>
</reference>
<evidence type="ECO:0000313" key="1">
    <source>
        <dbReference type="EMBL" id="MBB5716144.1"/>
    </source>
</evidence>
<evidence type="ECO:0000313" key="2">
    <source>
        <dbReference type="Proteomes" id="UP000546200"/>
    </source>
</evidence>
<dbReference type="AlphaFoldDB" id="A0A7W9BFV0"/>
<sequence length="145" mass="15561">MFAPLAAAPAVAGGQSFAPVQLAQLSIRERVVVRVRRIPATPPSLPAPAAVRWKEKGGPRCVAVADLAGALVTQPDAVDLVMAGGQRLRAKLDGECRPLDFYSGFYLKQASDGMVCSDRDTIRARSGATCPIKRFRKLVPDKPRH</sequence>
<comment type="caution">
    <text evidence="1">The sequence shown here is derived from an EMBL/GenBank/DDBJ whole genome shotgun (WGS) entry which is preliminary data.</text>
</comment>
<keyword evidence="2" id="KW-1185">Reference proteome</keyword>
<gene>
    <name evidence="1" type="ORF">FHS94_003004</name>
</gene>
<proteinExistence type="predicted"/>
<dbReference type="EMBL" id="JACIJK010000009">
    <property type="protein sequence ID" value="MBB5716144.1"/>
    <property type="molecule type" value="Genomic_DNA"/>
</dbReference>
<dbReference type="Proteomes" id="UP000546200">
    <property type="component" value="Unassembled WGS sequence"/>
</dbReference>
<accession>A0A7W9BFV0</accession>
<name>A0A7W9BFV0_9SPHN</name>
<organism evidence="1 2">
    <name type="scientific">Sphingomonas aerophila</name>
    <dbReference type="NCBI Taxonomy" id="1344948"/>
    <lineage>
        <taxon>Bacteria</taxon>
        <taxon>Pseudomonadati</taxon>
        <taxon>Pseudomonadota</taxon>
        <taxon>Alphaproteobacteria</taxon>
        <taxon>Sphingomonadales</taxon>
        <taxon>Sphingomonadaceae</taxon>
        <taxon>Sphingomonas</taxon>
    </lineage>
</organism>